<accession>A0A370GMQ0</accession>
<sequence length="52" mass="5502">MKATFNAVLIPIAVILTSIFMLSACNTVEGLGKDMQAGGKELQKAATDEHSH</sequence>
<proteinExistence type="inferred from homology"/>
<comment type="similarity">
    <text evidence="1">Belongs to the EcnA/EcnB lipoprotein family.</text>
</comment>
<dbReference type="Proteomes" id="UP000254720">
    <property type="component" value="Unassembled WGS sequence"/>
</dbReference>
<gene>
    <name evidence="8" type="ORF">C8D86_10938</name>
</gene>
<evidence type="ECO:0000256" key="5">
    <source>
        <dbReference type="ARBA" id="ARBA00023139"/>
    </source>
</evidence>
<comment type="caution">
    <text evidence="8">The sequence shown here is derived from an EMBL/GenBank/DDBJ whole genome shotgun (WGS) entry which is preliminary data.</text>
</comment>
<protein>
    <submittedName>
        <fullName evidence="8">Putative small secreted protein</fullName>
    </submittedName>
</protein>
<dbReference type="Pfam" id="PF08085">
    <property type="entry name" value="Entericidin"/>
    <property type="match status" value="1"/>
</dbReference>
<keyword evidence="4 7" id="KW-0472">Membrane</keyword>
<evidence type="ECO:0000256" key="7">
    <source>
        <dbReference type="SAM" id="Phobius"/>
    </source>
</evidence>
<evidence type="ECO:0000256" key="3">
    <source>
        <dbReference type="ARBA" id="ARBA00022729"/>
    </source>
</evidence>
<dbReference type="InterPro" id="IPR012556">
    <property type="entry name" value="Entericidin"/>
</dbReference>
<dbReference type="EMBL" id="QQAX01000009">
    <property type="protein sequence ID" value="RDI44556.1"/>
    <property type="molecule type" value="Genomic_DNA"/>
</dbReference>
<keyword evidence="5" id="KW-0564">Palmitate</keyword>
<evidence type="ECO:0000313" key="9">
    <source>
        <dbReference type="Proteomes" id="UP000254720"/>
    </source>
</evidence>
<keyword evidence="9" id="KW-1185">Reference proteome</keyword>
<dbReference type="RefSeq" id="WP_114834232.1">
    <property type="nucleotide sequence ID" value="NZ_LR699114.1"/>
</dbReference>
<keyword evidence="7" id="KW-0812">Transmembrane</keyword>
<evidence type="ECO:0000256" key="1">
    <source>
        <dbReference type="ARBA" id="ARBA00010296"/>
    </source>
</evidence>
<dbReference type="GO" id="GO:0009636">
    <property type="term" value="P:response to toxic substance"/>
    <property type="evidence" value="ECO:0007669"/>
    <property type="project" value="InterPro"/>
</dbReference>
<reference evidence="8 9" key="1">
    <citation type="submission" date="2018-07" db="EMBL/GenBank/DDBJ databases">
        <title>Genomic Encyclopedia of Type Strains, Phase IV (KMG-IV): sequencing the most valuable type-strain genomes for metagenomic binning, comparative biology and taxonomic classification.</title>
        <authorList>
            <person name="Goeker M."/>
        </authorList>
    </citation>
    <scope>NUCLEOTIDE SEQUENCE [LARGE SCALE GENOMIC DNA]</scope>
    <source>
        <strain evidence="8 9">DSM 16500</strain>
    </source>
</reference>
<dbReference type="PROSITE" id="PS51257">
    <property type="entry name" value="PROKAR_LIPOPROTEIN"/>
    <property type="match status" value="1"/>
</dbReference>
<dbReference type="OrthoDB" id="9181810at2"/>
<dbReference type="AlphaFoldDB" id="A0A370GMQ0"/>
<name>A0A370GMQ0_9COXI</name>
<organism evidence="8 9">
    <name type="scientific">Aquicella lusitana</name>
    <dbReference type="NCBI Taxonomy" id="254246"/>
    <lineage>
        <taxon>Bacteria</taxon>
        <taxon>Pseudomonadati</taxon>
        <taxon>Pseudomonadota</taxon>
        <taxon>Gammaproteobacteria</taxon>
        <taxon>Legionellales</taxon>
        <taxon>Coxiellaceae</taxon>
        <taxon>Aquicella</taxon>
    </lineage>
</organism>
<keyword evidence="7" id="KW-1133">Transmembrane helix</keyword>
<keyword evidence="3" id="KW-0732">Signal</keyword>
<evidence type="ECO:0000256" key="6">
    <source>
        <dbReference type="ARBA" id="ARBA00023288"/>
    </source>
</evidence>
<feature type="transmembrane region" description="Helical" evidence="7">
    <location>
        <begin position="6"/>
        <end position="25"/>
    </location>
</feature>
<evidence type="ECO:0000256" key="4">
    <source>
        <dbReference type="ARBA" id="ARBA00023136"/>
    </source>
</evidence>
<evidence type="ECO:0000313" key="8">
    <source>
        <dbReference type="EMBL" id="RDI44556.1"/>
    </source>
</evidence>
<keyword evidence="6" id="KW-0449">Lipoprotein</keyword>
<keyword evidence="2" id="KW-1003">Cell membrane</keyword>
<dbReference type="GO" id="GO:0016020">
    <property type="term" value="C:membrane"/>
    <property type="evidence" value="ECO:0007669"/>
    <property type="project" value="InterPro"/>
</dbReference>
<evidence type="ECO:0000256" key="2">
    <source>
        <dbReference type="ARBA" id="ARBA00022475"/>
    </source>
</evidence>